<evidence type="ECO:0000256" key="7">
    <source>
        <dbReference type="SAM" id="Phobius"/>
    </source>
</evidence>
<feature type="transmembrane region" description="Helical" evidence="7">
    <location>
        <begin position="121"/>
        <end position="139"/>
    </location>
</feature>
<feature type="transmembrane region" description="Helical" evidence="7">
    <location>
        <begin position="225"/>
        <end position="251"/>
    </location>
</feature>
<dbReference type="InterPro" id="IPR025256">
    <property type="entry name" value="TM7S3/TM198-like_dom"/>
</dbReference>
<evidence type="ECO:0000313" key="10">
    <source>
        <dbReference type="Proteomes" id="UP001146120"/>
    </source>
</evidence>
<protein>
    <recommendedName>
        <fullName evidence="6">Transmembrane protein 198</fullName>
    </recommendedName>
</protein>
<dbReference type="PANTHER" id="PTHR31247">
    <property type="entry name" value="TRANSMEMBRANE PROTEIN 198 FAMILY MEMBER"/>
    <property type="match status" value="1"/>
</dbReference>
<evidence type="ECO:0000256" key="5">
    <source>
        <dbReference type="ARBA" id="ARBA00023136"/>
    </source>
</evidence>
<keyword evidence="3 7" id="KW-0812">Transmembrane</keyword>
<evidence type="ECO:0000256" key="4">
    <source>
        <dbReference type="ARBA" id="ARBA00022989"/>
    </source>
</evidence>
<sequence>MLAIMVMIIETSAQTTTLTPSTSVANATTGGPSDSNDITVAPSVAAGIAIAAGFTLCFFGYRIFRPTLFACGFVVGGVAGAGVIQSACRDKPWCTLVTWIGFFVCGILAGSLVVVIYEIGVFAVGAAAGVFLAFTLQPSVGHKIYPENPTVVLIAMAILFGLLFGLLAYQFERPVLIIATSLVGAHATVWGVGYFAGGFPDINNMPSFRIQDIDGKWFYSVPTDWWWFAFAIIGLALIGMFIQFTSTAVGYDHHHSGRKYYAARPQQPYRGTPYYGSNVAHA</sequence>
<keyword evidence="10" id="KW-1185">Reference proteome</keyword>
<evidence type="ECO:0000256" key="6">
    <source>
        <dbReference type="ARBA" id="ARBA00049737"/>
    </source>
</evidence>
<dbReference type="PANTHER" id="PTHR31247:SF5">
    <property type="entry name" value="DUF4203 DOMAIN-CONTAINING PROTEIN"/>
    <property type="match status" value="1"/>
</dbReference>
<feature type="transmembrane region" description="Helical" evidence="7">
    <location>
        <begin position="151"/>
        <end position="169"/>
    </location>
</feature>
<feature type="transmembrane region" description="Helical" evidence="7">
    <location>
        <begin position="43"/>
        <end position="61"/>
    </location>
</feature>
<evidence type="ECO:0000259" key="8">
    <source>
        <dbReference type="Pfam" id="PF13886"/>
    </source>
</evidence>
<evidence type="ECO:0000256" key="2">
    <source>
        <dbReference type="ARBA" id="ARBA00006244"/>
    </source>
</evidence>
<gene>
    <name evidence="9" type="ORF">N0F65_010476</name>
</gene>
<organism evidence="9 10">
    <name type="scientific">Lagenidium giganteum</name>
    <dbReference type="NCBI Taxonomy" id="4803"/>
    <lineage>
        <taxon>Eukaryota</taxon>
        <taxon>Sar</taxon>
        <taxon>Stramenopiles</taxon>
        <taxon>Oomycota</taxon>
        <taxon>Peronosporomycetes</taxon>
        <taxon>Pythiales</taxon>
        <taxon>Pythiaceae</taxon>
    </lineage>
</organism>
<reference evidence="9" key="1">
    <citation type="submission" date="2022-11" db="EMBL/GenBank/DDBJ databases">
        <authorList>
            <person name="Morgan W.R."/>
            <person name="Tartar A."/>
        </authorList>
    </citation>
    <scope>NUCLEOTIDE SEQUENCE</scope>
    <source>
        <strain evidence="9">ARSEF 373</strain>
    </source>
</reference>
<keyword evidence="4 7" id="KW-1133">Transmembrane helix</keyword>
<comment type="subcellular location">
    <subcellularLocation>
        <location evidence="1">Membrane</location>
        <topology evidence="1">Multi-pass membrane protein</topology>
    </subcellularLocation>
</comment>
<dbReference type="InterPro" id="IPR040236">
    <property type="entry name" value="TMEM198"/>
</dbReference>
<comment type="similarity">
    <text evidence="2">Belongs to the TMEM198 family.</text>
</comment>
<name>A0AAV2Z5L9_9STRA</name>
<dbReference type="EMBL" id="DAKRPA010000028">
    <property type="protein sequence ID" value="DBA02651.1"/>
    <property type="molecule type" value="Genomic_DNA"/>
</dbReference>
<feature type="domain" description="TM7S3/TM198-like" evidence="8">
    <location>
        <begin position="48"/>
        <end position="244"/>
    </location>
</feature>
<evidence type="ECO:0000256" key="3">
    <source>
        <dbReference type="ARBA" id="ARBA00022692"/>
    </source>
</evidence>
<keyword evidence="5 7" id="KW-0472">Membrane</keyword>
<dbReference type="GO" id="GO:0005886">
    <property type="term" value="C:plasma membrane"/>
    <property type="evidence" value="ECO:0007669"/>
    <property type="project" value="TreeGrafter"/>
</dbReference>
<reference evidence="9" key="2">
    <citation type="journal article" date="2023" name="Microbiol Resour">
        <title>Decontamination and Annotation of the Draft Genome Sequence of the Oomycete Lagenidium giganteum ARSEF 373.</title>
        <authorList>
            <person name="Morgan W.R."/>
            <person name="Tartar A."/>
        </authorList>
    </citation>
    <scope>NUCLEOTIDE SEQUENCE</scope>
    <source>
        <strain evidence="9">ARSEF 373</strain>
    </source>
</reference>
<dbReference type="Proteomes" id="UP001146120">
    <property type="component" value="Unassembled WGS sequence"/>
</dbReference>
<dbReference type="AlphaFoldDB" id="A0AAV2Z5L9"/>
<dbReference type="Pfam" id="PF13886">
    <property type="entry name" value="TM7S3_TM198"/>
    <property type="match status" value="1"/>
</dbReference>
<feature type="transmembrane region" description="Helical" evidence="7">
    <location>
        <begin position="96"/>
        <end position="116"/>
    </location>
</feature>
<comment type="caution">
    <text evidence="9">The sequence shown here is derived from an EMBL/GenBank/DDBJ whole genome shotgun (WGS) entry which is preliminary data.</text>
</comment>
<proteinExistence type="inferred from homology"/>
<feature type="transmembrane region" description="Helical" evidence="7">
    <location>
        <begin position="176"/>
        <end position="196"/>
    </location>
</feature>
<evidence type="ECO:0000256" key="1">
    <source>
        <dbReference type="ARBA" id="ARBA00004141"/>
    </source>
</evidence>
<evidence type="ECO:0000313" key="9">
    <source>
        <dbReference type="EMBL" id="DBA02651.1"/>
    </source>
</evidence>
<feature type="transmembrane region" description="Helical" evidence="7">
    <location>
        <begin position="68"/>
        <end position="84"/>
    </location>
</feature>
<accession>A0AAV2Z5L9</accession>